<dbReference type="GO" id="GO:0051015">
    <property type="term" value="F:actin filament binding"/>
    <property type="evidence" value="ECO:0007669"/>
    <property type="project" value="InterPro"/>
</dbReference>
<dbReference type="PANTHER" id="PTHR11039:SF48">
    <property type="entry name" value="NEBULETTE"/>
    <property type="match status" value="1"/>
</dbReference>
<dbReference type="PANTHER" id="PTHR11039">
    <property type="entry name" value="NEBULIN"/>
    <property type="match status" value="1"/>
</dbReference>
<keyword evidence="5" id="KW-1185">Reference proteome</keyword>
<dbReference type="Pfam" id="PF00880">
    <property type="entry name" value="Nebulin"/>
    <property type="match status" value="1"/>
</dbReference>
<dbReference type="Ensembl" id="ENSNMLT00000019179.1">
    <property type="protein sequence ID" value="ENSNMLP00000017053.1"/>
    <property type="gene ID" value="ENSNMLG00000011271.1"/>
</dbReference>
<reference evidence="4" key="2">
    <citation type="submission" date="2025-09" db="UniProtKB">
        <authorList>
            <consortium name="Ensembl"/>
        </authorList>
    </citation>
    <scope>IDENTIFICATION</scope>
</reference>
<dbReference type="GO" id="GO:0071691">
    <property type="term" value="P:cardiac muscle thin filament assembly"/>
    <property type="evidence" value="ECO:0007669"/>
    <property type="project" value="TreeGrafter"/>
</dbReference>
<protein>
    <submittedName>
        <fullName evidence="4">Uncharacterized protein</fullName>
    </submittedName>
</protein>
<dbReference type="Proteomes" id="UP000694523">
    <property type="component" value="Unplaced"/>
</dbReference>
<feature type="region of interest" description="Disordered" evidence="3">
    <location>
        <begin position="369"/>
        <end position="389"/>
    </location>
</feature>
<dbReference type="InterPro" id="IPR055297">
    <property type="entry name" value="NEBU/NEBL"/>
</dbReference>
<evidence type="ECO:0000313" key="5">
    <source>
        <dbReference type="Proteomes" id="UP000694523"/>
    </source>
</evidence>
<dbReference type="PROSITE" id="PS51216">
    <property type="entry name" value="NEBULIN"/>
    <property type="match status" value="2"/>
</dbReference>
<evidence type="ECO:0000313" key="4">
    <source>
        <dbReference type="Ensembl" id="ENSNMLP00000017053.1"/>
    </source>
</evidence>
<organism evidence="4 5">
    <name type="scientific">Neogobius melanostomus</name>
    <name type="common">round goby</name>
    <dbReference type="NCBI Taxonomy" id="47308"/>
    <lineage>
        <taxon>Eukaryota</taxon>
        <taxon>Metazoa</taxon>
        <taxon>Chordata</taxon>
        <taxon>Craniata</taxon>
        <taxon>Vertebrata</taxon>
        <taxon>Euteleostomi</taxon>
        <taxon>Actinopterygii</taxon>
        <taxon>Neopterygii</taxon>
        <taxon>Teleostei</taxon>
        <taxon>Neoteleostei</taxon>
        <taxon>Acanthomorphata</taxon>
        <taxon>Gobiaria</taxon>
        <taxon>Gobiiformes</taxon>
        <taxon>Gobioidei</taxon>
        <taxon>Gobiidae</taxon>
        <taxon>Benthophilinae</taxon>
        <taxon>Neogobiini</taxon>
        <taxon>Neogobius</taxon>
    </lineage>
</organism>
<dbReference type="GO" id="GO:0030018">
    <property type="term" value="C:Z disc"/>
    <property type="evidence" value="ECO:0007669"/>
    <property type="project" value="InterPro"/>
</dbReference>
<evidence type="ECO:0000256" key="3">
    <source>
        <dbReference type="SAM" id="MobiDB-lite"/>
    </source>
</evidence>
<keyword evidence="2" id="KW-0009">Actin-binding</keyword>
<dbReference type="SMART" id="SM00227">
    <property type="entry name" value="NEBU"/>
    <property type="match status" value="6"/>
</dbReference>
<evidence type="ECO:0000256" key="2">
    <source>
        <dbReference type="ARBA" id="ARBA00023203"/>
    </source>
</evidence>
<evidence type="ECO:0000256" key="1">
    <source>
        <dbReference type="ARBA" id="ARBA00022737"/>
    </source>
</evidence>
<reference evidence="4" key="1">
    <citation type="submission" date="2025-08" db="UniProtKB">
        <authorList>
            <consortium name="Ensembl"/>
        </authorList>
    </citation>
    <scope>IDENTIFICATION</scope>
</reference>
<keyword evidence="1" id="KW-0677">Repeat</keyword>
<dbReference type="AlphaFoldDB" id="A0A8C6T927"/>
<proteinExistence type="predicted"/>
<accession>A0A8C6T927</accession>
<dbReference type="InterPro" id="IPR000900">
    <property type="entry name" value="Nebulin_repeat"/>
</dbReference>
<name>A0A8C6T927_9GOBI</name>
<sequence length="482" mass="56037">KFYKEQFNREKGRSSYSRLRSLPELEHAMEVSRHQSQVQPLRSVIQHGPLMSLTDVSAQVKYKEGVEHQRPCYNPLDCVSFKHTQAAGALASQVKYRSGQKEKAEAACDLPNLLQLQHALHASKLQSSVEYKRQYKQNKAQYHLALDTAEQRHHKDNAVLHSQVKYREEYERSRGRSQMELCDTEAYRVSREAQRRTSEKEYRRDYEEQVKGKALIEVDQTPGYKTALLASKEYRKDREELRGRGFSEETPELLRAKNATSILNEVLACLWNQGLLLRSCGTRFCNHTYLTVVLQKEYRRDREELRGRGLSEETPELLRAKNATSILNPPYSQYSLRLHMSAPLFHVLTLGEPDGPVCLQKKYRDEAQKQRSSYSLGSDTPDMERVRTNQRQISSVRNRHTHRLKSSTAETPEIVLARDNAKNISQSVQVQYRDEPGRGTAVTETPELERVRRNQDNISTRGRCIFMFSWYVRGNLFERQNQ</sequence>